<dbReference type="PROSITE" id="PS50974">
    <property type="entry name" value="ADOMET_ACTIVATION"/>
    <property type="match status" value="1"/>
</dbReference>
<evidence type="ECO:0000256" key="1">
    <source>
        <dbReference type="ARBA" id="ARBA00001700"/>
    </source>
</evidence>
<keyword evidence="25" id="KW-0175">Coiled coil</keyword>
<reference evidence="31 32" key="1">
    <citation type="submission" date="2015-03" db="EMBL/GenBank/DDBJ databases">
        <authorList>
            <person name="Hassan Y."/>
            <person name="Lepp D."/>
            <person name="Li X.-Z."/>
            <person name="Zhou T."/>
        </authorList>
    </citation>
    <scope>NUCLEOTIDE SEQUENCE [LARGE SCALE GENOMIC DNA]</scope>
    <source>
        <strain evidence="31 32">IPL18</strain>
    </source>
</reference>
<evidence type="ECO:0000259" key="26">
    <source>
        <dbReference type="PROSITE" id="PS50970"/>
    </source>
</evidence>
<evidence type="ECO:0000256" key="19">
    <source>
        <dbReference type="ARBA" id="ARBA00031040"/>
    </source>
</evidence>
<evidence type="ECO:0000256" key="3">
    <source>
        <dbReference type="ARBA" id="ARBA00001956"/>
    </source>
</evidence>
<evidence type="ECO:0000256" key="18">
    <source>
        <dbReference type="ARBA" id="ARBA00025552"/>
    </source>
</evidence>
<evidence type="ECO:0000256" key="5">
    <source>
        <dbReference type="ARBA" id="ARBA00010398"/>
    </source>
</evidence>
<evidence type="ECO:0000256" key="7">
    <source>
        <dbReference type="ARBA" id="ARBA00013998"/>
    </source>
</evidence>
<evidence type="ECO:0000259" key="28">
    <source>
        <dbReference type="PROSITE" id="PS50974"/>
    </source>
</evidence>
<comment type="cofactor">
    <cofactor evidence="3 21 22">
        <name>methylcob(III)alamin</name>
        <dbReference type="ChEBI" id="CHEBI:28115"/>
    </cofactor>
</comment>
<feature type="binding site" evidence="23">
    <location>
        <position position="707"/>
    </location>
    <ligand>
        <name>methylcob(III)alamin</name>
        <dbReference type="ChEBI" id="CHEBI:28115"/>
    </ligand>
</feature>
<dbReference type="AlphaFoldDB" id="A0A0F5FL46"/>
<dbReference type="GO" id="GO:0050667">
    <property type="term" value="P:homocysteine metabolic process"/>
    <property type="evidence" value="ECO:0007669"/>
    <property type="project" value="TreeGrafter"/>
</dbReference>
<dbReference type="InterPro" id="IPR004223">
    <property type="entry name" value="VitB12-dep_Met_synth_activ_dom"/>
</dbReference>
<dbReference type="Proteomes" id="UP000033649">
    <property type="component" value="Unassembled WGS sequence"/>
</dbReference>
<evidence type="ECO:0000256" key="17">
    <source>
        <dbReference type="ARBA" id="ARBA00023285"/>
    </source>
</evidence>
<dbReference type="PANTHER" id="PTHR45833">
    <property type="entry name" value="METHIONINE SYNTHASE"/>
    <property type="match status" value="1"/>
</dbReference>
<evidence type="ECO:0000256" key="2">
    <source>
        <dbReference type="ARBA" id="ARBA00001947"/>
    </source>
</evidence>
<dbReference type="SUPFAM" id="SSF51717">
    <property type="entry name" value="Dihydropteroate synthetase-like"/>
    <property type="match status" value="1"/>
</dbReference>
<feature type="binding site" evidence="23">
    <location>
        <position position="967"/>
    </location>
    <ligand>
        <name>S-adenosyl-L-methionine</name>
        <dbReference type="ChEBI" id="CHEBI:59789"/>
    </ligand>
</feature>
<dbReference type="InterPro" id="IPR037010">
    <property type="entry name" value="VitB12-dep_Met_synth_activ_sf"/>
</dbReference>
<feature type="coiled-coil region" evidence="25">
    <location>
        <begin position="900"/>
        <end position="927"/>
    </location>
</feature>
<evidence type="ECO:0000256" key="24">
    <source>
        <dbReference type="PROSITE-ProRule" id="PRU00333"/>
    </source>
</evidence>
<dbReference type="FunFam" id="3.20.20.330:FF:000001">
    <property type="entry name" value="Methionine synthase"/>
    <property type="match status" value="1"/>
</dbReference>
<feature type="binding site" evidence="23">
    <location>
        <position position="823"/>
    </location>
    <ligand>
        <name>methylcob(III)alamin</name>
        <dbReference type="ChEBI" id="CHEBI:28115"/>
    </ligand>
</feature>
<dbReference type="InterPro" id="IPR011822">
    <property type="entry name" value="MetH"/>
</dbReference>
<evidence type="ECO:0000259" key="27">
    <source>
        <dbReference type="PROSITE" id="PS50972"/>
    </source>
</evidence>
<feature type="binding site" evidence="22 24">
    <location>
        <position position="324"/>
    </location>
    <ligand>
        <name>Zn(2+)</name>
        <dbReference type="ChEBI" id="CHEBI:29105"/>
    </ligand>
</feature>
<proteinExistence type="inferred from homology"/>
<dbReference type="InterPro" id="IPR036594">
    <property type="entry name" value="Meth_synthase_dom"/>
</dbReference>
<dbReference type="SMART" id="SM01018">
    <property type="entry name" value="B12-binding_2"/>
    <property type="match status" value="1"/>
</dbReference>
<evidence type="ECO:0000256" key="21">
    <source>
        <dbReference type="PIRNR" id="PIRNR000381"/>
    </source>
</evidence>
<dbReference type="RefSeq" id="WP_046104207.1">
    <property type="nucleotide sequence ID" value="NZ_JZEY01000054.1"/>
</dbReference>
<dbReference type="FunFam" id="3.20.20.20:FF:000002">
    <property type="entry name" value="Methionine synthase"/>
    <property type="match status" value="1"/>
</dbReference>
<dbReference type="GO" id="GO:0031419">
    <property type="term" value="F:cobalamin binding"/>
    <property type="evidence" value="ECO:0007669"/>
    <property type="project" value="UniProtKB-UniRule"/>
</dbReference>
<evidence type="ECO:0000256" key="22">
    <source>
        <dbReference type="PIRSR" id="PIRSR000381-1"/>
    </source>
</evidence>
<feature type="binding site" description="axial binding residue" evidence="22">
    <location>
        <position position="778"/>
    </location>
    <ligand>
        <name>methylcob(III)alamin</name>
        <dbReference type="ChEBI" id="CHEBI:28115"/>
    </ligand>
    <ligandPart>
        <name>Co</name>
        <dbReference type="ChEBI" id="CHEBI:27638"/>
    </ligandPart>
</feature>
<dbReference type="Gene3D" id="1.10.288.10">
    <property type="entry name" value="Cobalamin-dependent Methionine Synthase, domain 2"/>
    <property type="match status" value="1"/>
</dbReference>
<feature type="binding site" evidence="23">
    <location>
        <begin position="775"/>
        <end position="779"/>
    </location>
    <ligand>
        <name>methylcob(III)alamin</name>
        <dbReference type="ChEBI" id="CHEBI:28115"/>
    </ligand>
</feature>
<keyword evidence="12 21" id="KW-0949">S-adenosyl-L-methionine</keyword>
<feature type="binding site" evidence="23">
    <location>
        <begin position="1211"/>
        <end position="1212"/>
    </location>
    <ligand>
        <name>S-adenosyl-L-methionine</name>
        <dbReference type="ChEBI" id="CHEBI:59789"/>
    </ligand>
</feature>
<dbReference type="SUPFAM" id="SSF82282">
    <property type="entry name" value="Homocysteine S-methyltransferase"/>
    <property type="match status" value="1"/>
</dbReference>
<feature type="domain" description="Pterin-binding" evidence="27">
    <location>
        <begin position="370"/>
        <end position="631"/>
    </location>
</feature>
<comment type="function">
    <text evidence="18 21">Catalyzes the transfer of a methyl group from methyl-cobalamin to homocysteine, yielding enzyme-bound cob(I)alamin and methionine. Subsequently, remethylates the cofactor using methyltetrahydrofolate.</text>
</comment>
<keyword evidence="15 21" id="KW-0862">Zinc</keyword>
<dbReference type="STRING" id="429727.VE26_06280"/>
<dbReference type="SUPFAM" id="SSF56507">
    <property type="entry name" value="Methionine synthase activation domain-like"/>
    <property type="match status" value="1"/>
</dbReference>
<dbReference type="NCBIfam" id="NF007024">
    <property type="entry name" value="PRK09490.1"/>
    <property type="match status" value="1"/>
</dbReference>
<dbReference type="UniPathway" id="UPA00051">
    <property type="reaction ID" value="UER00081"/>
</dbReference>
<keyword evidence="8 21" id="KW-0489">Methyltransferase</keyword>
<dbReference type="Pfam" id="PF02310">
    <property type="entry name" value="B12-binding"/>
    <property type="match status" value="1"/>
</dbReference>
<dbReference type="InterPro" id="IPR006158">
    <property type="entry name" value="Cobalamin-bd"/>
</dbReference>
<evidence type="ECO:0000256" key="15">
    <source>
        <dbReference type="ARBA" id="ARBA00022833"/>
    </source>
</evidence>
<keyword evidence="17 21" id="KW-0170">Cobalt</keyword>
<dbReference type="InterPro" id="IPR033706">
    <property type="entry name" value="Met_synthase_B12-bd"/>
</dbReference>
<evidence type="ECO:0000313" key="32">
    <source>
        <dbReference type="Proteomes" id="UP000033649"/>
    </source>
</evidence>
<dbReference type="Pfam" id="PF00809">
    <property type="entry name" value="Pterin_bind"/>
    <property type="match status" value="1"/>
</dbReference>
<name>A0A0F5FL46_9HYPH</name>
<comment type="catalytic activity">
    <reaction evidence="1 21">
        <text>(6S)-5-methyl-5,6,7,8-tetrahydrofolate + L-homocysteine = (6S)-5,6,7,8-tetrahydrofolate + L-methionine</text>
        <dbReference type="Rhea" id="RHEA:11172"/>
        <dbReference type="ChEBI" id="CHEBI:18608"/>
        <dbReference type="ChEBI" id="CHEBI:57453"/>
        <dbReference type="ChEBI" id="CHEBI:57844"/>
        <dbReference type="ChEBI" id="CHEBI:58199"/>
        <dbReference type="EC" id="2.1.1.13"/>
    </reaction>
</comment>
<evidence type="ECO:0000256" key="11">
    <source>
        <dbReference type="ARBA" id="ARBA00022679"/>
    </source>
</evidence>
<keyword evidence="14" id="KW-0677">Repeat</keyword>
<dbReference type="SUPFAM" id="SSF52242">
    <property type="entry name" value="Cobalamin (vitamin B12)-binding domain"/>
    <property type="match status" value="1"/>
</dbReference>
<comment type="similarity">
    <text evidence="5">Belongs to the vitamin-B12 dependent methionine synthase family.</text>
</comment>
<keyword evidence="32" id="KW-1185">Reference proteome</keyword>
<dbReference type="Gene3D" id="3.20.20.330">
    <property type="entry name" value="Homocysteine-binding-like domain"/>
    <property type="match status" value="1"/>
</dbReference>
<comment type="cofactor">
    <cofactor evidence="2 21 24">
        <name>Zn(2+)</name>
        <dbReference type="ChEBI" id="CHEBI:29105"/>
    </cofactor>
</comment>
<evidence type="ECO:0000256" key="9">
    <source>
        <dbReference type="ARBA" id="ARBA00022605"/>
    </source>
</evidence>
<dbReference type="EC" id="2.1.1.13" evidence="6 20"/>
<dbReference type="InterPro" id="IPR003759">
    <property type="entry name" value="Cbl-bd_cap"/>
</dbReference>
<sequence length="1254" mass="137408">MSPSPVSNPDRSKTDWREVRSALSAAMQERILVLDGAMGTMIQRLGLEEENFRGARFKDWSHPLKGNNDLLVITEPQRIENIHFAYFMAGADIVETNTFSATSVAQADYGCEDAVYDINFQGVVVARRAAIRAEREDGRRRFVAGALGPTNKTASMSTDVNSPGHRAITFDALVEAYGEAIRGLVDAGADMLLFETITDTLNTKAGIFAAQKLFDERGIDVPIMISGTITDLSGRTLSGQTPTAFWYSIRHAKPITIGLNCALGADLMRDHIAELSGVADTFVCAYPNAGLPNEMGAYDETPEQMASQLRAFASDGLLNIVGGCCGSTPDHIRAIADMAAQYQPRQVPEADKLLRLAGLEPFTLTQDIPFVNIGERTNVTGSARFRKLITAGDYTAALDVARDQVANGAQVIDINMDEGLIDSQQVMVDYLNLLAAEPDIAKVPLMIDSSKWDVIEAGLKCVQGKALVNSISLKEGEEAFIHHARLVKAYGAAVVVMAFDETGQADTKQRKVEICARAYKILVDDVGFPPEDIIFDPNVFAVATGIEEHNNYGVDFIEATKEITETLPHVHISGGISNLSFSFRGNEPVREAMHAVFLYHAIRNGMDMGIVNAGQLAVYESIDTELRDACEDVILNRRADSTDRMLDLAERYKGQGGGAGKAKDLSWRQLPVGERITHALVNGVTEYIEADTEEARLAYDRPLHVIEGPLMTGMNVVGDLFGAGKMFLPQVVKSARVMKQAVAYLMPFMEAEKDANGDAAGRQSAGKVLMATVKGDVHDIGKNIVGVVLACNNYEIIDLGVMVPTQKILETAKAEHVDIIGLSGLITPSLDEMVHVASEMEREGFDIPLLIGGATTSRVHTAVKIHPRYARGQAVHVNDASRAVGVVSSLLSDDTKVSFIEQVRAEYAKAAAAHERAEHEKKRLSLEAARANAFRPDWMGYAPPAPAFTGTRTFTDFDLAELAGYIDWTPFFQTWELKGRYPAILEDEKQGEAARALWADAQAMLAQIIAEKWFAPKAVIGFWPANAAGDDIRLFTGEDRKDELATLFTLRQQLSKRDGKPNMALSDFVAPQDSDKPDYIGGFVVTAGIEEVAIAERFERANDDYSSILVKALADRFAEAMAEYMHRRVRREFWAYATDEALSPEELIAERYRGIRPAPGYPAQPDHTEKTTLFRLLDAEKSVGVSLTESYAMWPGSSVSGLYFAHPDAYYFGVAKVERDQVIDYAQRKGMAVEEVERWLAPILNYIPAKVAAE</sequence>
<feature type="binding site" evidence="22 24">
    <location>
        <position position="325"/>
    </location>
    <ligand>
        <name>Zn(2+)</name>
        <dbReference type="ChEBI" id="CHEBI:29105"/>
    </ligand>
</feature>
<dbReference type="InterPro" id="IPR000489">
    <property type="entry name" value="Pterin-binding_dom"/>
</dbReference>
<dbReference type="GO" id="GO:0046653">
    <property type="term" value="P:tetrahydrofolate metabolic process"/>
    <property type="evidence" value="ECO:0007669"/>
    <property type="project" value="TreeGrafter"/>
</dbReference>
<dbReference type="GO" id="GO:0005829">
    <property type="term" value="C:cytosol"/>
    <property type="evidence" value="ECO:0007669"/>
    <property type="project" value="TreeGrafter"/>
</dbReference>
<dbReference type="CDD" id="cd02069">
    <property type="entry name" value="methionine_synthase_B12_BD"/>
    <property type="match status" value="1"/>
</dbReference>
<dbReference type="PANTHER" id="PTHR45833:SF1">
    <property type="entry name" value="METHIONINE SYNTHASE"/>
    <property type="match status" value="1"/>
</dbReference>
<keyword evidence="9 21" id="KW-0028">Amino-acid biosynthesis</keyword>
<organism evidence="31 32">
    <name type="scientific">Devosia chinhatensis</name>
    <dbReference type="NCBI Taxonomy" id="429727"/>
    <lineage>
        <taxon>Bacteria</taxon>
        <taxon>Pseudomonadati</taxon>
        <taxon>Pseudomonadota</taxon>
        <taxon>Alphaproteobacteria</taxon>
        <taxon>Hyphomicrobiales</taxon>
        <taxon>Devosiaceae</taxon>
        <taxon>Devosia</taxon>
    </lineage>
</organism>
<evidence type="ECO:0000313" key="31">
    <source>
        <dbReference type="EMBL" id="KKB09513.1"/>
    </source>
</evidence>
<feature type="domain" description="B12-binding N-terminal" evidence="30">
    <location>
        <begin position="663"/>
        <end position="757"/>
    </location>
</feature>
<dbReference type="Gene3D" id="3.10.196.10">
    <property type="entry name" value="Vitamin B12-dependent methionine synthase, activation domain"/>
    <property type="match status" value="1"/>
</dbReference>
<evidence type="ECO:0000256" key="23">
    <source>
        <dbReference type="PIRSR" id="PIRSR000381-2"/>
    </source>
</evidence>
<dbReference type="Pfam" id="PF02607">
    <property type="entry name" value="B12-binding_2"/>
    <property type="match status" value="1"/>
</dbReference>
<evidence type="ECO:0000256" key="8">
    <source>
        <dbReference type="ARBA" id="ARBA00022603"/>
    </source>
</evidence>
<gene>
    <name evidence="31" type="ORF">VE26_06280</name>
</gene>
<dbReference type="PATRIC" id="fig|429727.3.peg.1299"/>
<accession>A0A0F5FL46</accession>
<feature type="binding site" evidence="22 24">
    <location>
        <position position="261"/>
    </location>
    <ligand>
        <name>Zn(2+)</name>
        <dbReference type="ChEBI" id="CHEBI:29105"/>
    </ligand>
</feature>
<evidence type="ECO:0000259" key="29">
    <source>
        <dbReference type="PROSITE" id="PS51332"/>
    </source>
</evidence>
<dbReference type="PROSITE" id="PS51332">
    <property type="entry name" value="B12_BINDING"/>
    <property type="match status" value="1"/>
</dbReference>
<dbReference type="GO" id="GO:0008705">
    <property type="term" value="F:methionine synthase activity"/>
    <property type="evidence" value="ECO:0007669"/>
    <property type="project" value="UniProtKB-UniRule"/>
</dbReference>
<comment type="caution">
    <text evidence="31">The sequence shown here is derived from an EMBL/GenBank/DDBJ whole genome shotgun (WGS) entry which is preliminary data.</text>
</comment>
<feature type="domain" description="AdoMet activation" evidence="28">
    <location>
        <begin position="917"/>
        <end position="1249"/>
    </location>
</feature>
<dbReference type="SUPFAM" id="SSF47644">
    <property type="entry name" value="Methionine synthase domain"/>
    <property type="match status" value="1"/>
</dbReference>
<dbReference type="InterPro" id="IPR050554">
    <property type="entry name" value="Met_Synthase/Corrinoid"/>
</dbReference>
<dbReference type="PROSITE" id="PS50972">
    <property type="entry name" value="PTERIN_BINDING"/>
    <property type="match status" value="1"/>
</dbReference>
<keyword evidence="11 21" id="KW-0808">Transferase</keyword>
<feature type="binding site" evidence="23">
    <location>
        <position position="1156"/>
    </location>
    <ligand>
        <name>S-adenosyl-L-methionine</name>
        <dbReference type="ChEBI" id="CHEBI:59789"/>
    </ligand>
</feature>
<feature type="binding site" evidence="23">
    <location>
        <position position="880"/>
    </location>
    <ligand>
        <name>methylcob(III)alamin</name>
        <dbReference type="ChEBI" id="CHEBI:28115"/>
    </ligand>
</feature>
<dbReference type="InterPro" id="IPR003726">
    <property type="entry name" value="HCY_dom"/>
</dbReference>
<dbReference type="PROSITE" id="PS50970">
    <property type="entry name" value="HCY"/>
    <property type="match status" value="1"/>
</dbReference>
<keyword evidence="16 21" id="KW-0486">Methionine biosynthesis</keyword>
<evidence type="ECO:0000256" key="16">
    <source>
        <dbReference type="ARBA" id="ARBA00023167"/>
    </source>
</evidence>
<comment type="domain">
    <text evidence="21">Modular enzyme with four functionally distinct domains. The isolated Hcy-binding domain catalyzes methyl transfer from free methylcobalamin to homocysteine. The Hcy-binding domain in association with the pterin-binding domain catalyzes the methylation of cob(I)alamin by methyltetrahydrofolate and the methylation of homocysteine. The B12-binding domain binds the cofactor. The AdoMet activation domain binds S-adenosyl-L-methionine. Under aerobic conditions cob(I)alamin can be converted to inactive cob(II)alamin. Reductive methylation by S-adenosyl-L-methionine and flavodoxin regenerates methylcobalamin.</text>
</comment>
<evidence type="ECO:0000259" key="30">
    <source>
        <dbReference type="PROSITE" id="PS51337"/>
    </source>
</evidence>
<evidence type="ECO:0000256" key="4">
    <source>
        <dbReference type="ARBA" id="ARBA00005178"/>
    </source>
</evidence>
<dbReference type="FunFam" id="3.40.50.280:FF:000001">
    <property type="entry name" value="Methionine synthase"/>
    <property type="match status" value="1"/>
</dbReference>
<evidence type="ECO:0000256" key="10">
    <source>
        <dbReference type="ARBA" id="ARBA00022628"/>
    </source>
</evidence>
<dbReference type="EMBL" id="JZEY01000054">
    <property type="protein sequence ID" value="KKB09513.1"/>
    <property type="molecule type" value="Genomic_DNA"/>
</dbReference>
<dbReference type="Gene3D" id="3.20.20.20">
    <property type="entry name" value="Dihydropteroate synthase-like"/>
    <property type="match status" value="1"/>
</dbReference>
<dbReference type="PROSITE" id="PS51337">
    <property type="entry name" value="B12_BINDING_NTER"/>
    <property type="match status" value="1"/>
</dbReference>
<dbReference type="GO" id="GO:0008270">
    <property type="term" value="F:zinc ion binding"/>
    <property type="evidence" value="ECO:0007669"/>
    <property type="project" value="UniProtKB-UniRule"/>
</dbReference>
<dbReference type="NCBIfam" id="TIGR02082">
    <property type="entry name" value="metH"/>
    <property type="match status" value="1"/>
</dbReference>
<evidence type="ECO:0000256" key="6">
    <source>
        <dbReference type="ARBA" id="ARBA00012032"/>
    </source>
</evidence>
<dbReference type="InterPro" id="IPR036589">
    <property type="entry name" value="HCY_dom_sf"/>
</dbReference>
<keyword evidence="10 21" id="KW-0846">Cobalamin</keyword>
<feature type="binding site" evidence="23">
    <location>
        <position position="827"/>
    </location>
    <ligand>
        <name>methylcob(III)alamin</name>
        <dbReference type="ChEBI" id="CHEBI:28115"/>
    </ligand>
</feature>
<comment type="pathway">
    <text evidence="4 21">Amino-acid biosynthesis; L-methionine biosynthesis via de novo pathway; L-methionine from L-homocysteine (MetH route): step 1/1.</text>
</comment>
<dbReference type="FunFam" id="1.10.1240.10:FF:000001">
    <property type="entry name" value="Methionine synthase"/>
    <property type="match status" value="1"/>
</dbReference>
<evidence type="ECO:0000256" key="12">
    <source>
        <dbReference type="ARBA" id="ARBA00022691"/>
    </source>
</evidence>
<dbReference type="PIRSF" id="PIRSF000381">
    <property type="entry name" value="MetH"/>
    <property type="match status" value="1"/>
</dbReference>
<evidence type="ECO:0000256" key="25">
    <source>
        <dbReference type="SAM" id="Coils"/>
    </source>
</evidence>
<feature type="domain" description="Hcy-binding" evidence="26">
    <location>
        <begin position="20"/>
        <end position="339"/>
    </location>
</feature>
<dbReference type="CDD" id="cd00740">
    <property type="entry name" value="MeTr"/>
    <property type="match status" value="1"/>
</dbReference>
<keyword evidence="13 21" id="KW-0479">Metal-binding</keyword>
<feature type="domain" description="B12-binding" evidence="29">
    <location>
        <begin position="765"/>
        <end position="901"/>
    </location>
</feature>
<dbReference type="InterPro" id="IPR036724">
    <property type="entry name" value="Cobalamin-bd_sf"/>
</dbReference>
<dbReference type="GO" id="GO:0032259">
    <property type="term" value="P:methylation"/>
    <property type="evidence" value="ECO:0007669"/>
    <property type="project" value="UniProtKB-KW"/>
</dbReference>
<evidence type="ECO:0000256" key="20">
    <source>
        <dbReference type="NCBIfam" id="TIGR02082"/>
    </source>
</evidence>
<protein>
    <recommendedName>
        <fullName evidence="7 20">Methionine synthase</fullName>
        <ecNumber evidence="6 20">2.1.1.13</ecNumber>
    </recommendedName>
    <alternativeName>
        <fullName evidence="19 21">5-methyltetrahydrofolate--homocysteine methyltransferase</fullName>
    </alternativeName>
</protein>
<dbReference type="Gene3D" id="1.10.1240.10">
    <property type="entry name" value="Methionine synthase domain"/>
    <property type="match status" value="1"/>
</dbReference>
<dbReference type="OrthoDB" id="9803687at2"/>
<evidence type="ECO:0000256" key="13">
    <source>
        <dbReference type="ARBA" id="ARBA00022723"/>
    </source>
</evidence>
<evidence type="ECO:0000256" key="14">
    <source>
        <dbReference type="ARBA" id="ARBA00022737"/>
    </source>
</evidence>
<dbReference type="InterPro" id="IPR011005">
    <property type="entry name" value="Dihydropteroate_synth-like_sf"/>
</dbReference>
<dbReference type="Gene3D" id="3.40.50.280">
    <property type="entry name" value="Cobalamin-binding domain"/>
    <property type="match status" value="1"/>
</dbReference>
<dbReference type="Pfam" id="PF02965">
    <property type="entry name" value="Met_synt_B12"/>
    <property type="match status" value="1"/>
</dbReference>
<dbReference type="Pfam" id="PF02574">
    <property type="entry name" value="S-methyl_trans"/>
    <property type="match status" value="1"/>
</dbReference>